<dbReference type="KEGG" id="ecc:c5433"/>
<dbReference type="CDD" id="cd13669">
    <property type="entry name" value="PBP2_TRAP_TM0322_like"/>
    <property type="match status" value="1"/>
</dbReference>
<reference evidence="4 5" key="1">
    <citation type="journal article" date="2002" name="Proc. Natl. Acad. Sci. U.S.A.">
        <title>Extensive mosaic structure revealed by the complete genome sequence of uropathogenic Escherichia coli.</title>
        <authorList>
            <person name="Welch R.A."/>
            <person name="Burland V."/>
            <person name="Plunkett G.III."/>
            <person name="Redford P."/>
            <person name="Roesch P."/>
            <person name="Rasko D."/>
            <person name="Buckles E.L."/>
            <person name="Liou S.R."/>
            <person name="Boutin A."/>
            <person name="Hackett J."/>
            <person name="Stroud D."/>
            <person name="Mayhew G.F."/>
            <person name="Rose D.J."/>
            <person name="Zhou S."/>
            <person name="Schwartz D.C."/>
            <person name="Perna N.T."/>
            <person name="Mobley H.L."/>
            <person name="Donnenberg M.S."/>
            <person name="Blattner F.R."/>
        </authorList>
    </citation>
    <scope>NUCLEOTIDE SEQUENCE [LARGE SCALE GENOMIC DNA]</scope>
    <source>
        <strain evidence="5">CFT073 / ATCC 700928 / UPEC</strain>
    </source>
</reference>
<keyword evidence="2" id="KW-0813">Transport</keyword>
<dbReference type="SMR" id="A0A0H2VDW9"/>
<dbReference type="Pfam" id="PF03480">
    <property type="entry name" value="DctP"/>
    <property type="match status" value="1"/>
</dbReference>
<dbReference type="GO" id="GO:0055085">
    <property type="term" value="P:transmembrane transport"/>
    <property type="evidence" value="ECO:0007669"/>
    <property type="project" value="InterPro"/>
</dbReference>
<evidence type="ECO:0000256" key="1">
    <source>
        <dbReference type="ARBA" id="ARBA00009023"/>
    </source>
</evidence>
<keyword evidence="5" id="KW-1185">Reference proteome</keyword>
<keyword evidence="3" id="KW-0732">Signal</keyword>
<dbReference type="InterPro" id="IPR018389">
    <property type="entry name" value="DctP_fam"/>
</dbReference>
<sequence length="269" mass="30237">MAEITLALYPSSQLGSKQDVTEQAMMGMNVITLSDVAFLADYEPDLGILFGPYLTDDPQKLFKIYESDWFKQKNESLKKKGIHVVMNNYLYGTRQIISKKPIRTVDDLAGLKIRVPNNVMQIKAIQAMGATPTPMPLGEVYPALTQGVIDGVENPISVLQGQKLYEQARYLTMVNYLTNTSVWIGGEAFFGTLSPEQLEMIHQTGYEAGVYSQKLTLERDAEMLKTMQAAGVEVIYPDTGPFQKKAREVYSQFPEWTPGLYETIQQQLQ</sequence>
<dbReference type="AlphaFoldDB" id="A0A0H2VDW9"/>
<dbReference type="PANTHER" id="PTHR33376:SF7">
    <property type="entry name" value="C4-DICARBOXYLATE-BINDING PROTEIN DCTB"/>
    <property type="match status" value="1"/>
</dbReference>
<evidence type="ECO:0000256" key="3">
    <source>
        <dbReference type="ARBA" id="ARBA00022729"/>
    </source>
</evidence>
<evidence type="ECO:0000256" key="2">
    <source>
        <dbReference type="ARBA" id="ARBA00022448"/>
    </source>
</evidence>
<organism evidence="4 5">
    <name type="scientific">Escherichia coli O6:H1 (strain CFT073 / ATCC 700928 / UPEC)</name>
    <dbReference type="NCBI Taxonomy" id="199310"/>
    <lineage>
        <taxon>Bacteria</taxon>
        <taxon>Pseudomonadati</taxon>
        <taxon>Pseudomonadota</taxon>
        <taxon>Gammaproteobacteria</taxon>
        <taxon>Enterobacterales</taxon>
        <taxon>Enterobacteriaceae</taxon>
        <taxon>Escherichia</taxon>
    </lineage>
</organism>
<dbReference type="EMBL" id="AE014075">
    <property type="protein sequence ID" value="AAN83853.1"/>
    <property type="molecule type" value="Genomic_DNA"/>
</dbReference>
<evidence type="ECO:0000313" key="4">
    <source>
        <dbReference type="EMBL" id="AAN83853.1"/>
    </source>
</evidence>
<dbReference type="STRING" id="199310.c5433"/>
<protein>
    <submittedName>
        <fullName evidence="4">Putative C4-dicarboxylate-binding periplasmic protein</fullName>
    </submittedName>
</protein>
<evidence type="ECO:0000313" key="5">
    <source>
        <dbReference type="Proteomes" id="UP000001410"/>
    </source>
</evidence>
<dbReference type="PANTHER" id="PTHR33376">
    <property type="match status" value="1"/>
</dbReference>
<name>A0A0H2VDW9_ECOL6</name>
<dbReference type="Gene3D" id="3.40.190.170">
    <property type="entry name" value="Bacterial extracellular solute-binding protein, family 7"/>
    <property type="match status" value="1"/>
</dbReference>
<gene>
    <name evidence="4" type="ordered locus">c5433</name>
</gene>
<proteinExistence type="inferred from homology"/>
<dbReference type="HOGENOM" id="CLU_036176_4_1_6"/>
<comment type="similarity">
    <text evidence="1">Belongs to the bacterial solute-binding protein 7 family.</text>
</comment>
<dbReference type="NCBIfam" id="NF037995">
    <property type="entry name" value="TRAP_S1"/>
    <property type="match status" value="1"/>
</dbReference>
<dbReference type="InterPro" id="IPR038404">
    <property type="entry name" value="TRAP_DctP_sf"/>
</dbReference>
<dbReference type="Proteomes" id="UP000001410">
    <property type="component" value="Chromosome"/>
</dbReference>
<accession>A0A0H2VDW9</accession>
<dbReference type="eggNOG" id="COG1638">
    <property type="taxonomic scope" value="Bacteria"/>
</dbReference>
<dbReference type="SUPFAM" id="SSF53850">
    <property type="entry name" value="Periplasmic binding protein-like II"/>
    <property type="match status" value="1"/>
</dbReference>